<dbReference type="Proteomes" id="UP000789920">
    <property type="component" value="Unassembled WGS sequence"/>
</dbReference>
<feature type="non-terminal residue" evidence="1">
    <location>
        <position position="1"/>
    </location>
</feature>
<accession>A0ACA9Q478</accession>
<proteinExistence type="predicted"/>
<dbReference type="EMBL" id="CAJVQC010024945">
    <property type="protein sequence ID" value="CAG8728321.1"/>
    <property type="molecule type" value="Genomic_DNA"/>
</dbReference>
<evidence type="ECO:0000313" key="1">
    <source>
        <dbReference type="EMBL" id="CAG8728321.1"/>
    </source>
</evidence>
<comment type="caution">
    <text evidence="1">The sequence shown here is derived from an EMBL/GenBank/DDBJ whole genome shotgun (WGS) entry which is preliminary data.</text>
</comment>
<name>A0ACA9Q478_9GLOM</name>
<protein>
    <submittedName>
        <fullName evidence="1">26080_t:CDS:1</fullName>
    </submittedName>
</protein>
<reference evidence="1" key="1">
    <citation type="submission" date="2021-06" db="EMBL/GenBank/DDBJ databases">
        <authorList>
            <person name="Kallberg Y."/>
            <person name="Tangrot J."/>
            <person name="Rosling A."/>
        </authorList>
    </citation>
    <scope>NUCLEOTIDE SEQUENCE</scope>
    <source>
        <strain evidence="1">MA461A</strain>
    </source>
</reference>
<gene>
    <name evidence="1" type="ORF">RPERSI_LOCUS11909</name>
</gene>
<organism evidence="1 2">
    <name type="scientific">Racocetra persica</name>
    <dbReference type="NCBI Taxonomy" id="160502"/>
    <lineage>
        <taxon>Eukaryota</taxon>
        <taxon>Fungi</taxon>
        <taxon>Fungi incertae sedis</taxon>
        <taxon>Mucoromycota</taxon>
        <taxon>Glomeromycotina</taxon>
        <taxon>Glomeromycetes</taxon>
        <taxon>Diversisporales</taxon>
        <taxon>Gigasporaceae</taxon>
        <taxon>Racocetra</taxon>
    </lineage>
</organism>
<keyword evidence="2" id="KW-1185">Reference proteome</keyword>
<sequence>EIKNENQALKNKLALAEELLKQLELEQSQKLAAQIQIPPKD</sequence>
<evidence type="ECO:0000313" key="2">
    <source>
        <dbReference type="Proteomes" id="UP000789920"/>
    </source>
</evidence>